<organism evidence="1 2">
    <name type="scientific">Puccinia triticina</name>
    <dbReference type="NCBI Taxonomy" id="208348"/>
    <lineage>
        <taxon>Eukaryota</taxon>
        <taxon>Fungi</taxon>
        <taxon>Dikarya</taxon>
        <taxon>Basidiomycota</taxon>
        <taxon>Pucciniomycotina</taxon>
        <taxon>Pucciniomycetes</taxon>
        <taxon>Pucciniales</taxon>
        <taxon>Pucciniaceae</taxon>
        <taxon>Puccinia</taxon>
    </lineage>
</organism>
<dbReference type="RefSeq" id="XP_053027534.1">
    <property type="nucleotide sequence ID" value="XM_053163572.1"/>
</dbReference>
<dbReference type="Proteomes" id="UP001164743">
    <property type="component" value="Chromosome 15A"/>
</dbReference>
<gene>
    <name evidence="1" type="ORF">PtA15_15A372</name>
</gene>
<protein>
    <submittedName>
        <fullName evidence="1">Uncharacterized protein</fullName>
    </submittedName>
</protein>
<evidence type="ECO:0000313" key="2">
    <source>
        <dbReference type="Proteomes" id="UP001164743"/>
    </source>
</evidence>
<proteinExistence type="predicted"/>
<evidence type="ECO:0000313" key="1">
    <source>
        <dbReference type="EMBL" id="WAQ91979.1"/>
    </source>
</evidence>
<keyword evidence="2" id="KW-1185">Reference proteome</keyword>
<dbReference type="EMBL" id="CP110435">
    <property type="protein sequence ID" value="WAQ91979.1"/>
    <property type="molecule type" value="Genomic_DNA"/>
</dbReference>
<name>A0ABY7D2X9_9BASI</name>
<accession>A0ABY7D2X9</accession>
<sequence length="197" mass="22283">MSHTHLGPITVDNLSDIQKFITQDVPKQEEDIEVFSVWINDMVTSLTTPIGNGIDHLAILANQLANFNKGDLQTSCKAIRSYSDPLVNSLADLCGFLGPQNVLKTQLSRRLFMVEAYGGTLPHRFCPRKFVTDLVELQPQLTKLAKYLCLPKDIQDRSRVPRDAVTAIKILGKKQDVIFESRPTFQRFLTEIIRLED</sequence>
<reference evidence="1" key="1">
    <citation type="submission" date="2022-10" db="EMBL/GenBank/DDBJ databases">
        <title>Puccinia triticina Genome sequencing and assembly.</title>
        <authorList>
            <person name="Li C."/>
        </authorList>
    </citation>
    <scope>NUCLEOTIDE SEQUENCE</scope>
    <source>
        <strain evidence="1">Pt15</strain>
    </source>
</reference>
<dbReference type="GeneID" id="77804467"/>